<sequence>MATHALTPKLSIVVPASGRARRLHLHHHLLGPAHSCTEPFHDDDAFLPPRPFQTQPPSPPTSQRLPFPNIARPCVLALPLLPATKRDALTQQHLLTPVSDESAAGVWLPGQSREVHDQLQHIDALHSLASRPKYGHILISPRPASVHCDAQQPFSVHISNPHQLANLYGGYAIR</sequence>
<keyword evidence="3" id="KW-1185">Reference proteome</keyword>
<dbReference type="EMBL" id="JAGTJQ010000003">
    <property type="protein sequence ID" value="KAH7035741.1"/>
    <property type="molecule type" value="Genomic_DNA"/>
</dbReference>
<gene>
    <name evidence="2" type="ORF">B0I36DRAFT_96308</name>
</gene>
<accession>A0A9P8YF00</accession>
<dbReference type="RefSeq" id="XP_046015834.1">
    <property type="nucleotide sequence ID" value="XM_046163657.1"/>
</dbReference>
<dbReference type="Proteomes" id="UP000756346">
    <property type="component" value="Unassembled WGS sequence"/>
</dbReference>
<organism evidence="2 3">
    <name type="scientific">Microdochium trichocladiopsis</name>
    <dbReference type="NCBI Taxonomy" id="1682393"/>
    <lineage>
        <taxon>Eukaryota</taxon>
        <taxon>Fungi</taxon>
        <taxon>Dikarya</taxon>
        <taxon>Ascomycota</taxon>
        <taxon>Pezizomycotina</taxon>
        <taxon>Sordariomycetes</taxon>
        <taxon>Xylariomycetidae</taxon>
        <taxon>Xylariales</taxon>
        <taxon>Microdochiaceae</taxon>
        <taxon>Microdochium</taxon>
    </lineage>
</organism>
<name>A0A9P8YF00_9PEZI</name>
<comment type="caution">
    <text evidence="2">The sequence shown here is derived from an EMBL/GenBank/DDBJ whole genome shotgun (WGS) entry which is preliminary data.</text>
</comment>
<evidence type="ECO:0000256" key="1">
    <source>
        <dbReference type="SAM" id="MobiDB-lite"/>
    </source>
</evidence>
<evidence type="ECO:0000313" key="2">
    <source>
        <dbReference type="EMBL" id="KAH7035741.1"/>
    </source>
</evidence>
<feature type="region of interest" description="Disordered" evidence="1">
    <location>
        <begin position="40"/>
        <end position="65"/>
    </location>
</feature>
<evidence type="ECO:0000313" key="3">
    <source>
        <dbReference type="Proteomes" id="UP000756346"/>
    </source>
</evidence>
<protein>
    <submittedName>
        <fullName evidence="2">Uncharacterized protein</fullName>
    </submittedName>
</protein>
<dbReference type="GeneID" id="70193203"/>
<feature type="compositionally biased region" description="Pro residues" evidence="1">
    <location>
        <begin position="48"/>
        <end position="60"/>
    </location>
</feature>
<proteinExistence type="predicted"/>
<reference evidence="2" key="1">
    <citation type="journal article" date="2021" name="Nat. Commun.">
        <title>Genetic determinants of endophytism in the Arabidopsis root mycobiome.</title>
        <authorList>
            <person name="Mesny F."/>
            <person name="Miyauchi S."/>
            <person name="Thiergart T."/>
            <person name="Pickel B."/>
            <person name="Atanasova L."/>
            <person name="Karlsson M."/>
            <person name="Huettel B."/>
            <person name="Barry K.W."/>
            <person name="Haridas S."/>
            <person name="Chen C."/>
            <person name="Bauer D."/>
            <person name="Andreopoulos W."/>
            <person name="Pangilinan J."/>
            <person name="LaButti K."/>
            <person name="Riley R."/>
            <person name="Lipzen A."/>
            <person name="Clum A."/>
            <person name="Drula E."/>
            <person name="Henrissat B."/>
            <person name="Kohler A."/>
            <person name="Grigoriev I.V."/>
            <person name="Martin F.M."/>
            <person name="Hacquard S."/>
        </authorList>
    </citation>
    <scope>NUCLEOTIDE SEQUENCE</scope>
    <source>
        <strain evidence="2">MPI-CAGE-CH-0230</strain>
    </source>
</reference>
<dbReference type="AlphaFoldDB" id="A0A9P8YF00"/>